<evidence type="ECO:0000256" key="1">
    <source>
        <dbReference type="SAM" id="Phobius"/>
    </source>
</evidence>
<keyword evidence="1" id="KW-0812">Transmembrane</keyword>
<dbReference type="Proteomes" id="UP001202052">
    <property type="component" value="Unassembled WGS sequence"/>
</dbReference>
<protein>
    <submittedName>
        <fullName evidence="2">Uncharacterized protein</fullName>
    </submittedName>
</protein>
<proteinExistence type="predicted"/>
<dbReference type="RefSeq" id="WP_249492391.1">
    <property type="nucleotide sequence ID" value="NZ_JAMCCK010000046.1"/>
</dbReference>
<name>A0ABT0P2B5_9ACTN</name>
<sequence length="82" mass="8796">MFTFLALGFVLVVLAIALAVIGVHALLLGHMPGRWLQQRVRQPRFWGAGAILVLISWNLHSPSLLVVGAGLIAIGHAAKPPR</sequence>
<comment type="caution">
    <text evidence="2">The sequence shown here is derived from an EMBL/GenBank/DDBJ whole genome shotgun (WGS) entry which is preliminary data.</text>
</comment>
<accession>A0ABT0P2B5</accession>
<dbReference type="EMBL" id="JAMCCK010000046">
    <property type="protein sequence ID" value="MCL3997576.1"/>
    <property type="molecule type" value="Genomic_DNA"/>
</dbReference>
<reference evidence="2 3" key="1">
    <citation type="submission" date="2022-05" db="EMBL/GenBank/DDBJ databases">
        <title>Genome Resource of Streptomyces lavenduligriseus GA1-1, a Strain with Broad-Spectrum Antifungal Activity against Phytopathogenic Fungi.</title>
        <authorList>
            <person name="Qi D."/>
        </authorList>
    </citation>
    <scope>NUCLEOTIDE SEQUENCE [LARGE SCALE GENOMIC DNA]</scope>
    <source>
        <strain evidence="2 3">GA1-1</strain>
    </source>
</reference>
<gene>
    <name evidence="2" type="ORF">M4438_29455</name>
</gene>
<evidence type="ECO:0000313" key="3">
    <source>
        <dbReference type="Proteomes" id="UP001202052"/>
    </source>
</evidence>
<keyword evidence="1" id="KW-0472">Membrane</keyword>
<keyword evidence="3" id="KW-1185">Reference proteome</keyword>
<keyword evidence="1" id="KW-1133">Transmembrane helix</keyword>
<organism evidence="2 3">
    <name type="scientific">Streptomyces lavenduligriseus</name>
    <dbReference type="NCBI Taxonomy" id="67315"/>
    <lineage>
        <taxon>Bacteria</taxon>
        <taxon>Bacillati</taxon>
        <taxon>Actinomycetota</taxon>
        <taxon>Actinomycetes</taxon>
        <taxon>Kitasatosporales</taxon>
        <taxon>Streptomycetaceae</taxon>
        <taxon>Streptomyces</taxon>
    </lineage>
</organism>
<evidence type="ECO:0000313" key="2">
    <source>
        <dbReference type="EMBL" id="MCL3997576.1"/>
    </source>
</evidence>
<feature type="transmembrane region" description="Helical" evidence="1">
    <location>
        <begin position="49"/>
        <end position="74"/>
    </location>
</feature>